<keyword evidence="1" id="KW-1133">Transmembrane helix</keyword>
<dbReference type="EMBL" id="CP010969">
    <property type="protein sequence ID" value="AJQ51823.1"/>
    <property type="molecule type" value="Genomic_DNA"/>
</dbReference>
<reference evidence="2 4" key="1">
    <citation type="journal article" date="2016" name="Genome Announc.">
        <title>Genome Sequence of the Tick-Borne Pathogen Rickettsia raoultii.</title>
        <authorList>
            <person name="El Karkouri K."/>
            <person name="Mediannikov O."/>
            <person name="Robert C."/>
            <person name="Raoult D."/>
            <person name="Fournier P.E."/>
        </authorList>
    </citation>
    <scope>NUCLEOTIDE SEQUENCE [LARGE SCALE GENOMIC DNA]</scope>
    <source>
        <strain evidence="2 4">Khabarovsk</strain>
    </source>
</reference>
<evidence type="ECO:0000313" key="2">
    <source>
        <dbReference type="EMBL" id="AJQ51823.1"/>
    </source>
</evidence>
<name>A0A9N7B0C5_RICCR</name>
<keyword evidence="1" id="KW-0472">Membrane</keyword>
<evidence type="ECO:0000313" key="4">
    <source>
        <dbReference type="Proteomes" id="UP000077462"/>
    </source>
</evidence>
<protein>
    <submittedName>
        <fullName evidence="2">Uncharacterized protein</fullName>
    </submittedName>
</protein>
<evidence type="ECO:0000313" key="3">
    <source>
        <dbReference type="EMBL" id="URW77728.1"/>
    </source>
</evidence>
<dbReference type="Proteomes" id="UP001056268">
    <property type="component" value="Chromosome"/>
</dbReference>
<feature type="transmembrane region" description="Helical" evidence="1">
    <location>
        <begin position="38"/>
        <end position="57"/>
    </location>
</feature>
<sequence length="102" mass="12143">MNDILSIIFLIPYFAISSIIPSIFILNQSAKYRRFKKALPSVIVASICYNILIHIIVFNHDFFFIFMIWYITIPLFIIGFIFLICMEYNTWNQSYFNLTIEP</sequence>
<evidence type="ECO:0000313" key="5">
    <source>
        <dbReference type="Proteomes" id="UP001056268"/>
    </source>
</evidence>
<gene>
    <name evidence="3" type="ORF">NBT09_07060</name>
    <name evidence="2" type="ORF">UQ52_03420</name>
</gene>
<dbReference type="Proteomes" id="UP000077462">
    <property type="component" value="Chromosome"/>
</dbReference>
<dbReference type="AlphaFoldDB" id="A0A9N7B0C5"/>
<evidence type="ECO:0000256" key="1">
    <source>
        <dbReference type="SAM" id="Phobius"/>
    </source>
</evidence>
<dbReference type="EMBL" id="CP098324">
    <property type="protein sequence ID" value="URW77728.1"/>
    <property type="molecule type" value="Genomic_DNA"/>
</dbReference>
<accession>A0A9N7B0C5</accession>
<reference evidence="3" key="2">
    <citation type="submission" date="2022-05" db="EMBL/GenBank/DDBJ databases">
        <title>Tracking Rickettsia raoultii infection dynamics in vivo by bioorthogonal metabolic labeling.</title>
        <authorList>
            <person name="Zhu D.-Y."/>
            <person name="Jia N."/>
            <person name="Li C."/>
            <person name="Zhang M.-Z."/>
            <person name="Liu H.-B."/>
            <person name="Cao W.-C."/>
        </authorList>
    </citation>
    <scope>NUCLEOTIDE SEQUENCE</scope>
    <source>
        <strain evidence="3">BIME</strain>
    </source>
</reference>
<organism evidence="2 4">
    <name type="scientific">Rickettsia conorii subsp. raoultii</name>
    <dbReference type="NCBI Taxonomy" id="369822"/>
    <lineage>
        <taxon>Bacteria</taxon>
        <taxon>Pseudomonadati</taxon>
        <taxon>Pseudomonadota</taxon>
        <taxon>Alphaproteobacteria</taxon>
        <taxon>Rickettsiales</taxon>
        <taxon>Rickettsiaceae</taxon>
        <taxon>Rickettsieae</taxon>
        <taxon>Rickettsia</taxon>
        <taxon>spotted fever group</taxon>
    </lineage>
</organism>
<proteinExistence type="predicted"/>
<feature type="transmembrane region" description="Helical" evidence="1">
    <location>
        <begin position="63"/>
        <end position="85"/>
    </location>
</feature>
<keyword evidence="1" id="KW-0812">Transmembrane</keyword>
<feature type="transmembrane region" description="Helical" evidence="1">
    <location>
        <begin position="6"/>
        <end position="26"/>
    </location>
</feature>
<keyword evidence="5" id="KW-1185">Reference proteome</keyword>
<dbReference type="RefSeq" id="WP_064463687.1">
    <property type="nucleotide sequence ID" value="NZ_CP098324.1"/>
</dbReference>